<dbReference type="InterPro" id="IPR048411">
    <property type="entry name" value="Htt_N_HEAT_rpt-1"/>
</dbReference>
<dbReference type="InterPro" id="IPR048413">
    <property type="entry name" value="Htt_C-HEAT_rpt"/>
</dbReference>
<feature type="compositionally biased region" description="Low complexity" evidence="7">
    <location>
        <begin position="1053"/>
        <end position="1066"/>
    </location>
</feature>
<dbReference type="Proteomes" id="UP001374579">
    <property type="component" value="Unassembled WGS sequence"/>
</dbReference>
<dbReference type="GO" id="GO:0005737">
    <property type="term" value="C:cytoplasm"/>
    <property type="evidence" value="ECO:0007669"/>
    <property type="project" value="UniProtKB-SubCell"/>
</dbReference>
<evidence type="ECO:0000256" key="2">
    <source>
        <dbReference type="ARBA" id="ARBA00004123"/>
    </source>
</evidence>
<sequence>MATIEKLVKAFEGLKVFQPGGAGTEDSSKKKEQPPSKKDKILHCNAVADCICAPNMRTIADFPKFLGIAVEAFLTLCDDTEADVRMVSDECLNRTIKTLLETNLGRLQVELYKEIKKNGSSRSLRAALWRFADMCHLIRPQKCRPYIVNLLPYIARICRREEETVQETLSNSMPKICSALMGFANDSEVKALLKSFLTNLMSPSAVCRRMAASSLSLICQYSRSPINFFTYLITVILELVTPVDKEHDVYTILGVILCFRHVMPHLAQSHNARSQGLKDSFGFREMEKEEGVSTEQLLKILQLLLYHTAHPDHNVVVASLDALQQMLKHPHPALLRVLMTKGGVTRTYIYQADFMDADLRAESSTDLPNMSDDTGLDEDLDSSEVGSRPDTVSSSDTSAFASDFDAASDVGDTQSAQTVPASQAAAEVEDTDLLDTAVMLTSDNDYSNVEIGDLNEERSEMSTLSHSSSAETLLSIKSISPKRQPPSNSDGSQGHIQHDMNGNPEYDQIEREETSETSEVQEAPTATNSQAQKENENVLDIGSLLDEKEMPLLYMLRVICRTFLLKGEEGQLVHDRHVRVSLKSVALACVASIFSLCPRLSLGKLVPSDESSQDLSDVLLYASHPDHQLKGLTALMVGALIRAVLVEGRGDFNYWFHLQDGQENDAITIEHLLKTLVGILDDDSAVATRHSLSALQQCLPQLLDSCHGRLGLQLLLDLIKVKSNPYWLVKVELLDILGALNFKKISYLESISEDIQQGDHHFQGRIQLQQHYVRKVIIPLLGDEDGRVRNASASSLIRLIPNLFFSVDNPQHDAVIAAAKDESDILLYPIMHEFSMEAPPLVQGLVPPYHFNVLQEVVPAVESSLSRIVQMLMHQLLVSQSRSLTSGCCRALCRLSERFLVTPYASAWGCGPAKQMTTRDSSGRVNVKRPPSRSLSSSSSLSLEELTAGIGGGPLQVILSLMLFTQATLDLSTHQDMLQFAGNLIAGSAYKSLRSADEMASMAGAGEENKWAAVMDRMLVPSIEHLLTHVARILNACTHVIDETVPGPPQVKPSLPSLPNAPSLSPVKRKVKGTEKEPSSPLATAQGADSKTPQKTPSKEPKDSEKEKNKKEGIGTFYNLPQYVKLYEVLRGAYSNYKISLDLSSTDKFCSFVRTALDVMAQLLEIATLFDIGKHADEILSYFKSTVVLEPTSTVLCVQQLLKALFGTNLASQWECEQQNAGVVRPAKATRLSSSGKPGLYHNCLGQPYAHLTHSLLNATYKAATQMDTEDPNSSLMWLKKRVERKVPAILKPSSKVDKSVIGSYIRLFEPLVIKALKQYTVTSCLELQRQVLDLLTQLIQLRVNYCLLDSDMIFISFVLKQFELIEEGQIRNSEVLVPHIFQFLVMLSYEKYHSKPIIDMPRIIHRCDGIMASGMRPDTHAIPALQPIVYDLFLLRGTSRSDVSKELETQREVVVSMLLRLIQYHQALEMFVIILQQCHRESEERWKRMSRMVTDAVLPVLVDQQVTVDSQPSLDILHRLFESVAPSVFRPVDILLKTLLAPPANVESVRGVERWMCLVLALLRVLVSQSKEEAILSRLEEMGLHVNLTRSQPNTGMSASVMEIVRNLSAEETVAWFLLQVIGKCAETLSREKVAVGASACSTKFLQQQVTHLMLYITHMFQSGLFRRVATAAMGLLQNESPTCFYSIREINQMILALSTCCPMLTLHWCNVLILLNYDDRKFWSQIVQTPQSFKMASQSGRGSRTLDPPKRIVECCSLEMLRRGGLILFCDYVCENLSDAEHMTWLIINHVTDLIELSNESPVQDFISAIHRNPAASSLFIQAIHARGESVCRPSLVKKTLRCLDAIHPSQSGALVTLLVDKFLHNHQVAVSGMCDMIICRRLEGLLAESVEESSKQLPQEDLEKLLHFMKSNGLIRQHERLASLLDKLRTMTCPTSKVSVSPEKTHPLAVTPTQVKDMDIDKDFFMSIARDQCFSPSPRMRECAFLLQRLEYGDILSITMTKEFNLCVLEECISLGAFRTLLRYNRDKDSDRTTSPTEPSLDPLFQAAQLTMFRHINNVINHLPVPHQCLNFAVSLPVRLIQYMERIDDLFTDHVWFDMNFSLAAAFAQYIVCIRRFPWEARVPAESQTDVCRFCVLLLEMVHWSIQHDSLPTSDQLQMCLECVAVVLQDFTLWNLIAQDDHATWACSLIAGLHQLLVSVVVLPGERVASPTQEDHSDDLTGDDVTSLIHACDQMSDLVHCLQTRLHPANTDSRRFPTFLASLIRNIIVGLARLPLVNTYARTPPIVWRLGWSPSPSGSHRTQLPPLPVEFLQEKDVLKEFVTRINTLGWTNRQQFEESWMSLLGVLNPASPTGHPLSPEEEIEQSQGMVIAVRAITALLLQAMLVPHAGNPGSSQCEIRPRDKPLAFLTTRCGKKLSMIRGLIEQEVRNLCALKPDRLTHHPYSSPRRRIDSIHYDLFEDNLEREFGTEEYGLGQISLESIWAVVGSLDAPLTESDTTDSLDSPQPDDVGRQTASHTSSEGRERSISLSGLDIHSCLQFLLELYGAWLHVDNNPKPPLMLVNGVVKSMVCLSDLFMEREQFEFMLDTLLDVVRVHPNEDELVNQYLTVGLAKATAVVGVDAATAEKVWKVIDQGLKSTHLSTKVSTLHAVLYLLEGGLSDTTRTLLPILTDFLLKHLAIVSQACIISQQFVITLWATAFYLLENFHEELKDTEFASKMMQLVTSTASGSEESVSTAVFLTIMKGTERLLLVDVLSRSDIESVIKLSMDRLCLPNPQRALAALGLMFTCMYSGKSFDQYSPRPRDEPAFGGGEGGFNTLYQDPESLILAMERVTVLFDRIKRGYPYEARVITRLLPAFLADFFPPQDIMNKVIGEFLSSQQPYPHLIAKVVFQVFNNLHQQSQQSLVQEWVMLSLSNFTQRSPVAMATWSLTCFFISASTNVWLKALFPHVLGRMGKLEVVDQRLFCLAALDFFRQLTDDMHRRSFLSTFQGVAATDSPYNDLLACLAQSGI</sequence>
<feature type="compositionally biased region" description="Polar residues" evidence="7">
    <location>
        <begin position="517"/>
        <end position="532"/>
    </location>
</feature>
<dbReference type="Pfam" id="PF12372">
    <property type="entry name" value="Htt_N-HEAT"/>
    <property type="match status" value="1"/>
</dbReference>
<dbReference type="InterPro" id="IPR028426">
    <property type="entry name" value="Huntingtin_fam"/>
</dbReference>
<dbReference type="InterPro" id="IPR000091">
    <property type="entry name" value="Huntingtin"/>
</dbReference>
<keyword evidence="6" id="KW-0539">Nucleus</keyword>
<dbReference type="PRINTS" id="PR00375">
    <property type="entry name" value="HUNTINGTIN"/>
</dbReference>
<dbReference type="PANTHER" id="PTHR10170">
    <property type="entry name" value="HUNTINGTON DISEASE PROTEIN"/>
    <property type="match status" value="1"/>
</dbReference>
<keyword evidence="5" id="KW-0963">Cytoplasm</keyword>
<feature type="compositionally biased region" description="Basic and acidic residues" evidence="7">
    <location>
        <begin position="1097"/>
        <end position="1110"/>
    </location>
</feature>
<feature type="region of interest" description="Disordered" evidence="7">
    <location>
        <begin position="1045"/>
        <end position="1110"/>
    </location>
</feature>
<dbReference type="InterPro" id="IPR024613">
    <property type="entry name" value="Huntingtin_N_HEAT_rpt-2"/>
</dbReference>
<evidence type="ECO:0000256" key="1">
    <source>
        <dbReference type="ARBA" id="ARBA00002907"/>
    </source>
</evidence>
<protein>
    <recommendedName>
        <fullName evidence="10">Huntingtin</fullName>
    </recommendedName>
</protein>
<evidence type="ECO:0000256" key="3">
    <source>
        <dbReference type="ARBA" id="ARBA00004496"/>
    </source>
</evidence>
<dbReference type="Pfam" id="PF20926">
    <property type="entry name" value="Htt_N-HEAT_1"/>
    <property type="match status" value="1"/>
</dbReference>
<feature type="compositionally biased region" description="Polar residues" evidence="7">
    <location>
        <begin position="1081"/>
        <end position="1094"/>
    </location>
</feature>
<evidence type="ECO:0000256" key="4">
    <source>
        <dbReference type="ARBA" id="ARBA00007153"/>
    </source>
</evidence>
<feature type="region of interest" description="Disordered" evidence="7">
    <location>
        <begin position="2497"/>
        <end position="2527"/>
    </location>
</feature>
<comment type="caution">
    <text evidence="8">The sequence shown here is derived from an EMBL/GenBank/DDBJ whole genome shotgun (WGS) entry which is preliminary data.</text>
</comment>
<evidence type="ECO:0008006" key="10">
    <source>
        <dbReference type="Google" id="ProtNLM"/>
    </source>
</evidence>
<evidence type="ECO:0000256" key="5">
    <source>
        <dbReference type="ARBA" id="ARBA00022490"/>
    </source>
</evidence>
<feature type="region of interest" description="Disordered" evidence="7">
    <location>
        <begin position="364"/>
        <end position="398"/>
    </location>
</feature>
<evidence type="ECO:0000256" key="6">
    <source>
        <dbReference type="ARBA" id="ARBA00023242"/>
    </source>
</evidence>
<dbReference type="GO" id="GO:0005634">
    <property type="term" value="C:nucleus"/>
    <property type="evidence" value="ECO:0007669"/>
    <property type="project" value="UniProtKB-SubCell"/>
</dbReference>
<proteinExistence type="inferred from homology"/>
<feature type="region of interest" description="Disordered" evidence="7">
    <location>
        <begin position="478"/>
        <end position="534"/>
    </location>
</feature>
<comment type="similarity">
    <text evidence="4">Belongs to the huntingtin family.</text>
</comment>
<gene>
    <name evidence="8" type="ORF">V1264_013160</name>
</gene>
<feature type="compositionally biased region" description="Polar residues" evidence="7">
    <location>
        <begin position="2498"/>
        <end position="2507"/>
    </location>
</feature>
<dbReference type="EMBL" id="JBAMIC010000003">
    <property type="protein sequence ID" value="KAK7109044.1"/>
    <property type="molecule type" value="Genomic_DNA"/>
</dbReference>
<feature type="region of interest" description="Disordered" evidence="7">
    <location>
        <begin position="913"/>
        <end position="938"/>
    </location>
</feature>
<feature type="compositionally biased region" description="Polar residues" evidence="7">
    <location>
        <begin position="411"/>
        <end position="421"/>
    </location>
</feature>
<name>A0AAN9BQ00_9CAEN</name>
<dbReference type="Gene3D" id="1.25.10.10">
    <property type="entry name" value="Leucine-rich Repeat Variant"/>
    <property type="match status" value="2"/>
</dbReference>
<keyword evidence="9" id="KW-1185">Reference proteome</keyword>
<dbReference type="InterPro" id="IPR016024">
    <property type="entry name" value="ARM-type_fold"/>
</dbReference>
<accession>A0AAN9BQ00</accession>
<dbReference type="SUPFAM" id="SSF48371">
    <property type="entry name" value="ARM repeat"/>
    <property type="match status" value="2"/>
</dbReference>
<comment type="subcellular location">
    <subcellularLocation>
        <location evidence="3">Cytoplasm</location>
    </subcellularLocation>
    <subcellularLocation>
        <location evidence="2">Nucleus</location>
    </subcellularLocation>
</comment>
<evidence type="ECO:0000313" key="9">
    <source>
        <dbReference type="Proteomes" id="UP001374579"/>
    </source>
</evidence>
<dbReference type="PANTHER" id="PTHR10170:SF10">
    <property type="entry name" value="HUNTINGTIN"/>
    <property type="match status" value="1"/>
</dbReference>
<dbReference type="Pfam" id="PF20927">
    <property type="entry name" value="Htt_C-HEAT"/>
    <property type="match status" value="1"/>
</dbReference>
<feature type="compositionally biased region" description="Polar residues" evidence="7">
    <location>
        <begin position="915"/>
        <end position="924"/>
    </location>
</feature>
<organism evidence="8 9">
    <name type="scientific">Littorina saxatilis</name>
    <dbReference type="NCBI Taxonomy" id="31220"/>
    <lineage>
        <taxon>Eukaryota</taxon>
        <taxon>Metazoa</taxon>
        <taxon>Spiralia</taxon>
        <taxon>Lophotrochozoa</taxon>
        <taxon>Mollusca</taxon>
        <taxon>Gastropoda</taxon>
        <taxon>Caenogastropoda</taxon>
        <taxon>Littorinimorpha</taxon>
        <taxon>Littorinoidea</taxon>
        <taxon>Littorinidae</taxon>
        <taxon>Littorina</taxon>
    </lineage>
</organism>
<dbReference type="InterPro" id="IPR011989">
    <property type="entry name" value="ARM-like"/>
</dbReference>
<evidence type="ECO:0000313" key="8">
    <source>
        <dbReference type="EMBL" id="KAK7109044.1"/>
    </source>
</evidence>
<reference evidence="8 9" key="1">
    <citation type="submission" date="2024-02" db="EMBL/GenBank/DDBJ databases">
        <title>Chromosome-scale genome assembly of the rough periwinkle Littorina saxatilis.</title>
        <authorList>
            <person name="De Jode A."/>
            <person name="Faria R."/>
            <person name="Formenti G."/>
            <person name="Sims Y."/>
            <person name="Smith T.P."/>
            <person name="Tracey A."/>
            <person name="Wood J.M.D."/>
            <person name="Zagrodzka Z.B."/>
            <person name="Johannesson K."/>
            <person name="Butlin R.K."/>
            <person name="Leder E.H."/>
        </authorList>
    </citation>
    <scope>NUCLEOTIDE SEQUENCE [LARGE SCALE GENOMIC DNA]</scope>
    <source>
        <strain evidence="8">Snail1</strain>
        <tissue evidence="8">Muscle</tissue>
    </source>
</reference>
<dbReference type="Pfam" id="PF20925">
    <property type="entry name" value="Htt_bridge"/>
    <property type="match status" value="1"/>
</dbReference>
<comment type="function">
    <text evidence="1">May play a role in microtubule-mediated transport or vesicle function.</text>
</comment>
<feature type="region of interest" description="Disordered" evidence="7">
    <location>
        <begin position="411"/>
        <end position="430"/>
    </location>
</feature>
<feature type="compositionally biased region" description="Polar residues" evidence="7">
    <location>
        <begin position="485"/>
        <end position="495"/>
    </location>
</feature>
<evidence type="ECO:0000256" key="7">
    <source>
        <dbReference type="SAM" id="MobiDB-lite"/>
    </source>
</evidence>
<dbReference type="InterPro" id="IPR048412">
    <property type="entry name" value="Htt_bridge"/>
</dbReference>